<protein>
    <submittedName>
        <fullName evidence="2">Uncharacterized protein</fullName>
    </submittedName>
</protein>
<evidence type="ECO:0000313" key="3">
    <source>
        <dbReference type="Proteomes" id="UP001205748"/>
    </source>
</evidence>
<dbReference type="Proteomes" id="UP001205748">
    <property type="component" value="Unassembled WGS sequence"/>
</dbReference>
<organism evidence="2 3">
    <name type="scientific">Irregularibacter muris</name>
    <dbReference type="NCBI Taxonomy" id="1796619"/>
    <lineage>
        <taxon>Bacteria</taxon>
        <taxon>Bacillati</taxon>
        <taxon>Bacillota</taxon>
        <taxon>Clostridia</taxon>
        <taxon>Eubacteriales</taxon>
        <taxon>Eubacteriaceae</taxon>
        <taxon>Irregularibacter</taxon>
    </lineage>
</organism>
<accession>A0AAE3HFT8</accession>
<reference evidence="2" key="1">
    <citation type="submission" date="2022-07" db="EMBL/GenBank/DDBJ databases">
        <title>Enhanced cultured diversity of the mouse gut microbiota enables custom-made synthetic communities.</title>
        <authorList>
            <person name="Afrizal A."/>
        </authorList>
    </citation>
    <scope>NUCLEOTIDE SEQUENCE</scope>
    <source>
        <strain evidence="2">DSM 28593</strain>
    </source>
</reference>
<feature type="transmembrane region" description="Helical" evidence="1">
    <location>
        <begin position="12"/>
        <end position="39"/>
    </location>
</feature>
<name>A0AAE3HFT8_9FIRM</name>
<keyword evidence="1" id="KW-1133">Transmembrane helix</keyword>
<comment type="caution">
    <text evidence="2">The sequence shown here is derived from an EMBL/GenBank/DDBJ whole genome shotgun (WGS) entry which is preliminary data.</text>
</comment>
<dbReference type="AlphaFoldDB" id="A0AAE3HFT8"/>
<keyword evidence="3" id="KW-1185">Reference proteome</keyword>
<proteinExistence type="predicted"/>
<evidence type="ECO:0000256" key="1">
    <source>
        <dbReference type="SAM" id="Phobius"/>
    </source>
</evidence>
<evidence type="ECO:0000313" key="2">
    <source>
        <dbReference type="EMBL" id="MCR1898333.1"/>
    </source>
</evidence>
<dbReference type="EMBL" id="JANKAS010000003">
    <property type="protein sequence ID" value="MCR1898333.1"/>
    <property type="molecule type" value="Genomic_DNA"/>
</dbReference>
<feature type="transmembrane region" description="Helical" evidence="1">
    <location>
        <begin position="45"/>
        <end position="74"/>
    </location>
</feature>
<gene>
    <name evidence="2" type="ORF">NSA47_04935</name>
</gene>
<sequence length="88" mass="9631">MFTSIERVLKYIFSLFILISLLGGGIVFILFVVAIIAGGERGSTMAIYAASGIMPLFIKIAALAIIVGLFYLYLTKSHSLSLQDEKNR</sequence>
<keyword evidence="1" id="KW-0812">Transmembrane</keyword>
<keyword evidence="1" id="KW-0472">Membrane</keyword>
<dbReference type="RefSeq" id="WP_257529804.1">
    <property type="nucleotide sequence ID" value="NZ_JANKAS010000003.1"/>
</dbReference>